<dbReference type="AlphaFoldDB" id="A0A0A8Y861"/>
<protein>
    <submittedName>
        <fullName evidence="1">Uncharacterized protein</fullName>
    </submittedName>
</protein>
<name>A0A0A8Y861_ARUDO</name>
<proteinExistence type="predicted"/>
<accession>A0A0A8Y861</accession>
<reference evidence="1" key="2">
    <citation type="journal article" date="2015" name="Data Brief">
        <title>Shoot transcriptome of the giant reed, Arundo donax.</title>
        <authorList>
            <person name="Barrero R.A."/>
            <person name="Guerrero F.D."/>
            <person name="Moolhuijzen P."/>
            <person name="Goolsby J.A."/>
            <person name="Tidwell J."/>
            <person name="Bellgard S.E."/>
            <person name="Bellgard M.I."/>
        </authorList>
    </citation>
    <scope>NUCLEOTIDE SEQUENCE</scope>
    <source>
        <tissue evidence="1">Shoot tissue taken approximately 20 cm above the soil surface</tissue>
    </source>
</reference>
<evidence type="ECO:0000313" key="1">
    <source>
        <dbReference type="EMBL" id="JAD21395.1"/>
    </source>
</evidence>
<organism evidence="1">
    <name type="scientific">Arundo donax</name>
    <name type="common">Giant reed</name>
    <name type="synonym">Donax arundinaceus</name>
    <dbReference type="NCBI Taxonomy" id="35708"/>
    <lineage>
        <taxon>Eukaryota</taxon>
        <taxon>Viridiplantae</taxon>
        <taxon>Streptophyta</taxon>
        <taxon>Embryophyta</taxon>
        <taxon>Tracheophyta</taxon>
        <taxon>Spermatophyta</taxon>
        <taxon>Magnoliopsida</taxon>
        <taxon>Liliopsida</taxon>
        <taxon>Poales</taxon>
        <taxon>Poaceae</taxon>
        <taxon>PACMAD clade</taxon>
        <taxon>Arundinoideae</taxon>
        <taxon>Arundineae</taxon>
        <taxon>Arundo</taxon>
    </lineage>
</organism>
<reference evidence="1" key="1">
    <citation type="submission" date="2014-09" db="EMBL/GenBank/DDBJ databases">
        <authorList>
            <person name="Magalhaes I.L.F."/>
            <person name="Oliveira U."/>
            <person name="Santos F.R."/>
            <person name="Vidigal T.H.D.A."/>
            <person name="Brescovit A.D."/>
            <person name="Santos A.J."/>
        </authorList>
    </citation>
    <scope>NUCLEOTIDE SEQUENCE</scope>
    <source>
        <tissue evidence="1">Shoot tissue taken approximately 20 cm above the soil surface</tissue>
    </source>
</reference>
<dbReference type="EMBL" id="GBRH01276500">
    <property type="protein sequence ID" value="JAD21395.1"/>
    <property type="molecule type" value="Transcribed_RNA"/>
</dbReference>
<sequence>MPMHVGMVCPRLATPYKNMCGS</sequence>